<feature type="repeat" description="Lumazine-binding" evidence="7">
    <location>
        <begin position="41"/>
        <end position="113"/>
    </location>
</feature>
<organism evidence="9 10">
    <name type="scientific">Bacillus gobiensis</name>
    <dbReference type="NCBI Taxonomy" id="1441095"/>
    <lineage>
        <taxon>Bacteria</taxon>
        <taxon>Bacillati</taxon>
        <taxon>Bacillota</taxon>
        <taxon>Bacilli</taxon>
        <taxon>Bacillales</taxon>
        <taxon>Bacillaceae</taxon>
        <taxon>Bacillus</taxon>
    </lineage>
</organism>
<dbReference type="InterPro" id="IPR026017">
    <property type="entry name" value="Lumazine-bd_dom"/>
</dbReference>
<keyword evidence="3" id="KW-0378">Hydrolase</keyword>
<evidence type="ECO:0000256" key="7">
    <source>
        <dbReference type="PROSITE-ProRule" id="PRU00524"/>
    </source>
</evidence>
<dbReference type="CDD" id="cd16332">
    <property type="entry name" value="Prp-like"/>
    <property type="match status" value="1"/>
</dbReference>
<dbReference type="PANTHER" id="PTHR39178:SF1">
    <property type="entry name" value="RIBOSOMAL-PROCESSING CYSTEINE PROTEASE PRP"/>
    <property type="match status" value="1"/>
</dbReference>
<dbReference type="STRING" id="1441095.AM592_09700"/>
<evidence type="ECO:0000313" key="10">
    <source>
        <dbReference type="Proteomes" id="UP000067625"/>
    </source>
</evidence>
<reference evidence="9 10" key="2">
    <citation type="journal article" date="2016" name="Int. J. Syst. Evol. Microbiol.">
        <title>Bacillus gobiensis sp. nov., isolated from a soil sample.</title>
        <authorList>
            <person name="Liu B."/>
            <person name="Liu G.H."/>
            <person name="Cetin S."/>
            <person name="Schumann P."/>
            <person name="Pan Z.Z."/>
            <person name="Chen Q.Q."/>
        </authorList>
    </citation>
    <scope>NUCLEOTIDE SEQUENCE [LARGE SCALE GENOMIC DNA]</scope>
    <source>
        <strain evidence="9 10">FJAT-4402</strain>
    </source>
</reference>
<gene>
    <name evidence="9" type="ORF">AM592_09700</name>
</gene>
<dbReference type="Gene3D" id="3.30.70.1490">
    <property type="entry name" value="Cysteine protease Prp"/>
    <property type="match status" value="1"/>
</dbReference>
<protein>
    <recommendedName>
        <fullName evidence="6">Ribosomal processing cysteine protease Prp</fullName>
    </recommendedName>
</protein>
<dbReference type="Pfam" id="PF04327">
    <property type="entry name" value="Peptidase_Prp"/>
    <property type="match status" value="1"/>
</dbReference>
<evidence type="ECO:0000259" key="8">
    <source>
        <dbReference type="PROSITE" id="PS51177"/>
    </source>
</evidence>
<keyword evidence="1" id="KW-0690">Ribosome biogenesis</keyword>
<proteinExistence type="inferred from homology"/>
<dbReference type="InterPro" id="IPR007422">
    <property type="entry name" value="Peptidase_Prp"/>
</dbReference>
<evidence type="ECO:0000256" key="2">
    <source>
        <dbReference type="ARBA" id="ARBA00022670"/>
    </source>
</evidence>
<dbReference type="SUPFAM" id="SSF118010">
    <property type="entry name" value="TM1457-like"/>
    <property type="match status" value="1"/>
</dbReference>
<dbReference type="GO" id="GO:0006508">
    <property type="term" value="P:proteolysis"/>
    <property type="evidence" value="ECO:0007669"/>
    <property type="project" value="UniProtKB-KW"/>
</dbReference>
<comment type="similarity">
    <text evidence="5">Belongs to the Prp family.</text>
</comment>
<evidence type="ECO:0000256" key="1">
    <source>
        <dbReference type="ARBA" id="ARBA00022517"/>
    </source>
</evidence>
<dbReference type="PANTHER" id="PTHR39178">
    <property type="entry name" value="HYPOTHETICAL RIBOSOME-ASSOCIATED PROTEIN"/>
    <property type="match status" value="1"/>
</dbReference>
<dbReference type="PROSITE" id="PS51177">
    <property type="entry name" value="LUMAZINE_BIND"/>
    <property type="match status" value="1"/>
</dbReference>
<dbReference type="RefSeq" id="WP_053603617.1">
    <property type="nucleotide sequence ID" value="NZ_CP012600.1"/>
</dbReference>
<keyword evidence="2" id="KW-0645">Protease</keyword>
<dbReference type="InterPro" id="IPR036764">
    <property type="entry name" value="Peptidase_Prp_sf"/>
</dbReference>
<dbReference type="PATRIC" id="fig|1441095.3.peg.2134"/>
<evidence type="ECO:0000256" key="6">
    <source>
        <dbReference type="ARBA" id="ARBA00044538"/>
    </source>
</evidence>
<accession>A0A0M3R9Q7</accession>
<evidence type="ECO:0000256" key="4">
    <source>
        <dbReference type="ARBA" id="ARBA00022807"/>
    </source>
</evidence>
<name>A0A0M3R9Q7_9BACI</name>
<reference evidence="10" key="1">
    <citation type="submission" date="2015-08" db="EMBL/GenBank/DDBJ databases">
        <title>Genome sequencing project for genomic taxonomy and phylogenomics of Bacillus-like bacteria.</title>
        <authorList>
            <person name="Liu B."/>
            <person name="Wang J."/>
            <person name="Zhu Y."/>
            <person name="Liu G."/>
            <person name="Chen Q."/>
            <person name="Chen Z."/>
            <person name="Lan J."/>
            <person name="Che J."/>
            <person name="Ge C."/>
            <person name="Shi H."/>
            <person name="Pan Z."/>
            <person name="Liu X."/>
        </authorList>
    </citation>
    <scope>NUCLEOTIDE SEQUENCE [LARGE SCALE GENOMIC DNA]</scope>
    <source>
        <strain evidence="10">FJAT-4402</strain>
    </source>
</reference>
<dbReference type="OrthoDB" id="48998at2"/>
<evidence type="ECO:0000256" key="3">
    <source>
        <dbReference type="ARBA" id="ARBA00022801"/>
    </source>
</evidence>
<dbReference type="EMBL" id="CP012600">
    <property type="protein sequence ID" value="ALC81846.1"/>
    <property type="molecule type" value="Genomic_DNA"/>
</dbReference>
<feature type="domain" description="Lumazine-binding" evidence="8">
    <location>
        <begin position="41"/>
        <end position="113"/>
    </location>
</feature>
<dbReference type="AlphaFoldDB" id="A0A0M3R9Q7"/>
<dbReference type="Proteomes" id="UP000067625">
    <property type="component" value="Chromosome"/>
</dbReference>
<evidence type="ECO:0000256" key="5">
    <source>
        <dbReference type="ARBA" id="ARBA00044503"/>
    </source>
</evidence>
<dbReference type="NCBIfam" id="NF011126">
    <property type="entry name" value="PRK14553.1-6"/>
    <property type="match status" value="1"/>
</dbReference>
<keyword evidence="4" id="KW-0788">Thiol protease</keyword>
<evidence type="ECO:0000313" key="9">
    <source>
        <dbReference type="EMBL" id="ALC81846.1"/>
    </source>
</evidence>
<dbReference type="GO" id="GO:0042254">
    <property type="term" value="P:ribosome biogenesis"/>
    <property type="evidence" value="ECO:0007669"/>
    <property type="project" value="UniProtKB-KW"/>
</dbReference>
<dbReference type="GO" id="GO:0008234">
    <property type="term" value="F:cysteine-type peptidase activity"/>
    <property type="evidence" value="ECO:0007669"/>
    <property type="project" value="UniProtKB-KW"/>
</dbReference>
<sequence>MIQATINRSGNSREIVSFSLSGHADFAEHGQDLVCAGASAIVIGAINAVEAVADIKPVLEMSDDGGYVHFEFPAEYDHSAFQKAQLLLEGMIVSLETIERDYQDYLQLKQNTI</sequence>
<keyword evidence="10" id="KW-1185">Reference proteome</keyword>